<dbReference type="Pfam" id="PF13556">
    <property type="entry name" value="HTH_30"/>
    <property type="match status" value="1"/>
</dbReference>
<reference evidence="3 4" key="1">
    <citation type="submission" date="2020-08" db="EMBL/GenBank/DDBJ databases">
        <title>Whole-Genome Sequence of French Clinical Streptomyces mexicanus Strain Q0842.</title>
        <authorList>
            <person name="Boxberger M."/>
            <person name="La Scola B."/>
        </authorList>
    </citation>
    <scope>NUCLEOTIDE SEQUENCE [LARGE SCALE GENOMIC DNA]</scope>
    <source>
        <strain evidence="3 4">Marseille-Q0842</strain>
    </source>
</reference>
<dbReference type="PANTHER" id="PTHR33744:SF1">
    <property type="entry name" value="DNA-BINDING TRANSCRIPTIONAL ACTIVATOR ADER"/>
    <property type="match status" value="1"/>
</dbReference>
<dbReference type="Proteomes" id="UP000517694">
    <property type="component" value="Unassembled WGS sequence"/>
</dbReference>
<dbReference type="EMBL" id="JACMHY010000006">
    <property type="protein sequence ID" value="MBC2866570.1"/>
    <property type="molecule type" value="Genomic_DNA"/>
</dbReference>
<evidence type="ECO:0000259" key="2">
    <source>
        <dbReference type="Pfam" id="PF13556"/>
    </source>
</evidence>
<dbReference type="InterPro" id="IPR051448">
    <property type="entry name" value="CdaR-like_regulators"/>
</dbReference>
<accession>A0A7X1I1J2</accession>
<organism evidence="3 4">
    <name type="scientific">Streptomyces mexicanus</name>
    <dbReference type="NCBI Taxonomy" id="178566"/>
    <lineage>
        <taxon>Bacteria</taxon>
        <taxon>Bacillati</taxon>
        <taxon>Actinomycetota</taxon>
        <taxon>Actinomycetes</taxon>
        <taxon>Kitasatosporales</taxon>
        <taxon>Streptomycetaceae</taxon>
        <taxon>Streptomyces</taxon>
    </lineage>
</organism>
<evidence type="ECO:0000313" key="3">
    <source>
        <dbReference type="EMBL" id="MBC2866570.1"/>
    </source>
</evidence>
<dbReference type="InterPro" id="IPR025736">
    <property type="entry name" value="PucR_C-HTH_dom"/>
</dbReference>
<feature type="domain" description="Purine catabolism PurC-like" evidence="1">
    <location>
        <begin position="18"/>
        <end position="137"/>
    </location>
</feature>
<dbReference type="Pfam" id="PF07905">
    <property type="entry name" value="PucR"/>
    <property type="match status" value="1"/>
</dbReference>
<gene>
    <name evidence="3" type="ORF">H1R13_16765</name>
</gene>
<dbReference type="InterPro" id="IPR042070">
    <property type="entry name" value="PucR_C-HTH_sf"/>
</dbReference>
<name>A0A7X1I1J2_9ACTN</name>
<feature type="domain" description="PucR C-terminal helix-turn-helix" evidence="2">
    <location>
        <begin position="480"/>
        <end position="538"/>
    </location>
</feature>
<evidence type="ECO:0000313" key="4">
    <source>
        <dbReference type="Proteomes" id="UP000517694"/>
    </source>
</evidence>
<evidence type="ECO:0000259" key="1">
    <source>
        <dbReference type="Pfam" id="PF07905"/>
    </source>
</evidence>
<dbReference type="AlphaFoldDB" id="A0A7X1I1J2"/>
<dbReference type="InterPro" id="IPR012914">
    <property type="entry name" value="PucR_dom"/>
</dbReference>
<protein>
    <submittedName>
        <fullName evidence="3">PucR family transcriptional regulator</fullName>
    </submittedName>
</protein>
<sequence length="543" mass="57143">MDRTTDAEATGITVRRALELPGLSSGLPEVLAGADRLGRPVRWVHAGEVPNIASLLKGGELLLTTGYGLGTRPADQRAFVRTLAERGIAALVVELGPRFARLPAALVETARGAGLPLVQLHREVPFVTVTEEIHTEIVNGHYALLQRAEEVHRRCTEALLGGGGVPQVLGILADFAANPVFLETADARLLYAAGAGPEGTGALQVWEGLRGQHRDAPPPAGSVLVDVPGGGQGSGAVRARLVLLPVRGPLAPVHRMAAERAAGILAVVLMQARQEEELAARGRGDFLTDLAEGRIAAEDAPAQARVLGFKPGSGPLLPLVMRLGEALAPGGGWAVLARAVAEELSAVGVPALLGVRPVEGRVLLLAGLRSEAERSAVADRVAAALRAGVERAGMRRPGGPPPVVVVGPAGGWAAASAGLRHAAETATAAQGLPEQAWYDARRLDIDLLLWRLRDHPDLAAFVDRAIGPVLDHDRRSKPPLLPTLQTYLAHAGRKAETARELHLNRQTLYNRLARIGELLGTDLDDPHTVLALSLALRARRHVS</sequence>
<dbReference type="PANTHER" id="PTHR33744">
    <property type="entry name" value="CARBOHYDRATE DIACID REGULATOR"/>
    <property type="match status" value="1"/>
</dbReference>
<dbReference type="RefSeq" id="WP_185947538.1">
    <property type="nucleotide sequence ID" value="NZ_JACMHY010000006.1"/>
</dbReference>
<dbReference type="Gene3D" id="1.10.10.2840">
    <property type="entry name" value="PucR C-terminal helix-turn-helix domain"/>
    <property type="match status" value="1"/>
</dbReference>
<proteinExistence type="predicted"/>
<comment type="caution">
    <text evidence="3">The sequence shown here is derived from an EMBL/GenBank/DDBJ whole genome shotgun (WGS) entry which is preliminary data.</text>
</comment>
<keyword evidence="4" id="KW-1185">Reference proteome</keyword>